<organism evidence="3 4">
    <name type="scientific">Perkinsus olseni</name>
    <name type="common">Perkinsus atlanticus</name>
    <dbReference type="NCBI Taxonomy" id="32597"/>
    <lineage>
        <taxon>Eukaryota</taxon>
        <taxon>Sar</taxon>
        <taxon>Alveolata</taxon>
        <taxon>Perkinsozoa</taxon>
        <taxon>Perkinsea</taxon>
        <taxon>Perkinsida</taxon>
        <taxon>Perkinsidae</taxon>
        <taxon>Perkinsus</taxon>
    </lineage>
</organism>
<comment type="caution">
    <text evidence="3">The sequence shown here is derived from an EMBL/GenBank/DDBJ whole genome shotgun (WGS) entry which is preliminary data.</text>
</comment>
<dbReference type="InterPro" id="IPR008984">
    <property type="entry name" value="SMAD_FHA_dom_sf"/>
</dbReference>
<feature type="region of interest" description="Disordered" evidence="1">
    <location>
        <begin position="276"/>
        <end position="298"/>
    </location>
</feature>
<evidence type="ECO:0000313" key="4">
    <source>
        <dbReference type="Proteomes" id="UP000553632"/>
    </source>
</evidence>
<evidence type="ECO:0000259" key="2">
    <source>
        <dbReference type="PROSITE" id="PS50006"/>
    </source>
</evidence>
<dbReference type="Proteomes" id="UP000553632">
    <property type="component" value="Unassembled WGS sequence"/>
</dbReference>
<protein>
    <recommendedName>
        <fullName evidence="2">FHA domain-containing protein</fullName>
    </recommendedName>
</protein>
<sequence>EHIVAGSSLSQVIRDRFEEFADQYSAWVPAQSVDASGDEFADYALQHDLLGLIIRVERTGERLKLWNGSLVSIETLDDCFCVNDENRQAKISAVLRFNADGQHSKATSVRYPICFIFPTAKERNTFVVIILSANKNPSVEGEVPFCEANVRGEKEAMCIPGDLHHPVEKAEVISSGYDIPALDILDPIPSIPVPFILRSISSPSETHRLRAVTFMGRSSSRLRRNLDLVLKAPDVSRIHCRIEVWDIPEMNGKSYKVFAFDEGSYPGPYSRYNSSGLNRRPVSNVESNPPYARAAGQQKPAARANNRCVWTRDYTVDRSCTAEDLQRCVWTQAVEEWMRE</sequence>
<proteinExistence type="predicted"/>
<dbReference type="InterPro" id="IPR000253">
    <property type="entry name" value="FHA_dom"/>
</dbReference>
<feature type="domain" description="FHA" evidence="2">
    <location>
        <begin position="213"/>
        <end position="242"/>
    </location>
</feature>
<dbReference type="AlphaFoldDB" id="A0A7J6TX50"/>
<evidence type="ECO:0000313" key="3">
    <source>
        <dbReference type="EMBL" id="KAF4749655.1"/>
    </source>
</evidence>
<keyword evidence="4" id="KW-1185">Reference proteome</keyword>
<evidence type="ECO:0000256" key="1">
    <source>
        <dbReference type="SAM" id="MobiDB-lite"/>
    </source>
</evidence>
<reference evidence="3 4" key="1">
    <citation type="submission" date="2020-04" db="EMBL/GenBank/DDBJ databases">
        <title>Perkinsus olseni comparative genomics.</title>
        <authorList>
            <person name="Bogema D.R."/>
        </authorList>
    </citation>
    <scope>NUCLEOTIDE SEQUENCE [LARGE SCALE GENOMIC DNA]</scope>
    <source>
        <strain evidence="3 4">ATCC PRA-207</strain>
    </source>
</reference>
<accession>A0A7J6TX50</accession>
<dbReference type="SUPFAM" id="SSF49879">
    <property type="entry name" value="SMAD/FHA domain"/>
    <property type="match status" value="1"/>
</dbReference>
<feature type="non-terminal residue" evidence="3">
    <location>
        <position position="1"/>
    </location>
</feature>
<dbReference type="PROSITE" id="PS50006">
    <property type="entry name" value="FHA_DOMAIN"/>
    <property type="match status" value="1"/>
</dbReference>
<name>A0A7J6TX50_PEROL</name>
<dbReference type="EMBL" id="JABANO010007717">
    <property type="protein sequence ID" value="KAF4749655.1"/>
    <property type="molecule type" value="Genomic_DNA"/>
</dbReference>
<gene>
    <name evidence="3" type="ORF">FOZ63_032220</name>
</gene>